<dbReference type="InterPro" id="IPR000700">
    <property type="entry name" value="PAS-assoc_C"/>
</dbReference>
<keyword evidence="1" id="KW-0812">Transmembrane</keyword>
<dbReference type="InterPro" id="IPR043128">
    <property type="entry name" value="Rev_trsase/Diguanyl_cyclase"/>
</dbReference>
<dbReference type="CDD" id="cd01949">
    <property type="entry name" value="GGDEF"/>
    <property type="match status" value="1"/>
</dbReference>
<dbReference type="EMBL" id="JBHRSQ010000008">
    <property type="protein sequence ID" value="MFC2991401.1"/>
    <property type="molecule type" value="Genomic_DNA"/>
</dbReference>
<reference evidence="7" key="1">
    <citation type="journal article" date="2019" name="Int. J. Syst. Evol. Microbiol.">
        <title>The Global Catalogue of Microorganisms (GCM) 10K type strain sequencing project: providing services to taxonomists for standard genome sequencing and annotation.</title>
        <authorList>
            <consortium name="The Broad Institute Genomics Platform"/>
            <consortium name="The Broad Institute Genome Sequencing Center for Infectious Disease"/>
            <person name="Wu L."/>
            <person name="Ma J."/>
        </authorList>
    </citation>
    <scope>NUCLEOTIDE SEQUENCE [LARGE SCALE GENOMIC DNA]</scope>
    <source>
        <strain evidence="7">KCTC 52660</strain>
    </source>
</reference>
<dbReference type="PROSITE" id="PS50112">
    <property type="entry name" value="PAS"/>
    <property type="match status" value="1"/>
</dbReference>
<feature type="transmembrane region" description="Helical" evidence="1">
    <location>
        <begin position="107"/>
        <end position="124"/>
    </location>
</feature>
<dbReference type="InterPro" id="IPR052155">
    <property type="entry name" value="Biofilm_reg_signaling"/>
</dbReference>
<evidence type="ECO:0000313" key="7">
    <source>
        <dbReference type="Proteomes" id="UP001595386"/>
    </source>
</evidence>
<dbReference type="InterPro" id="IPR001633">
    <property type="entry name" value="EAL_dom"/>
</dbReference>
<sequence length="1201" mass="131828">MPTTTRQLMMDSLLLLLAASFIIVGINGLLLGWLKLIYSPLHLLLVADGFMALALSGVGLLALLAGWTGARLLAGGLLIVLLLQTLAHALLVPGGYMAASAEPRLDVLPTLLMLPVAVFLLLGTPGGRCRWLWISWGVMLSGAGLIAMLAVIPALRPWLLARFDTSDLSALVMTGLLGLGVVVAALRGVRPLQLGRLAVLTGLAGVLVSSMVWFVLSWQHEESLNRQADYLLDNIQLNAEQVMVSRLTLMRRMAARLDAGGGAIDPMVLERDLESYLRDATSLKAVGLYRDGAGWAWLDGVDRAGEAFLAAQVHMPQVNDWLGLDLGQPRLSLAEPEVTGLALMAIDVPVSGQLLLSLFDLSELLSRELRLQLGYYRVVILRRGEPMLELRQPGLPQGEPEGVFVNHLLHRRHIGLPGGPMLTLEAYPGTQHDWLLTGLMPVGVATGGLVLSGLLVFSIALAGQLLGRTRALSDVRQQLEAQQSVQTRIVQEEPLEDILSAICRMLEQQVPTSLCSIMLVNDEGTHLDLVAGDRLPNAYREAVTTLEIGPGIGACGSAAYLGETVICEDLAEDARWSDYRELALSHGLRACWSVPILGSDGRVLGTFGTYMPQPMSPDSTSQQLLSKAADLAALALERHHSRRNLRLLERSVEGSINGVAIADALRPDAPIVYVNPAFLRISGYSKEEVLGRNCRFLQGPDTDPASVERIRQQLSRSEDVHVTLLNYRKDGTPFWNDLYIAPVRDAQERITHYVGMQNDVSEQKTYESQLAHHASHDALTGLANRSLFEDRLEHDVALTARRPERLAVLFVDLDDFKPINDTLGHAVGDDVLCEVARRLEASVRPGDTLARMGGDEFVLLMTDVTQEEQVLALVERLMVEISRPYLIEGHELYLTCSVGIALSDPTMVESRELIQQADMAMYKAKQQGRNAYHWYTQEINEQLGERVTLRNDLQEAIASGKMELHYQPLMSRDGSLAGVEALLRWHHPQRGYVSPEVFIPLAESTGQIIPLSRWVLDRACADMVALGLQGAGKVRVAVNLSPLQFHRPSFLPTLRQVLQQSGLPADQLELELTEGILMDNTESAIDILHSLRAMHIGVSIDDFGTGYSSLSYLRHLPISKVKIDRSFINEVTTNPHDAAIVQGMISMAGHLGLEVVAEGVETEEQRRQLEAWGCDIFQGFLLARPMPLEALLRFIVARQPV</sequence>
<evidence type="ECO:0000259" key="2">
    <source>
        <dbReference type="PROSITE" id="PS50112"/>
    </source>
</evidence>
<keyword evidence="1" id="KW-1133">Transmembrane helix</keyword>
<dbReference type="NCBIfam" id="TIGR00229">
    <property type="entry name" value="sensory_box"/>
    <property type="match status" value="1"/>
</dbReference>
<dbReference type="InterPro" id="IPR001610">
    <property type="entry name" value="PAC"/>
</dbReference>
<dbReference type="InterPro" id="IPR029016">
    <property type="entry name" value="GAF-like_dom_sf"/>
</dbReference>
<dbReference type="SUPFAM" id="SSF55073">
    <property type="entry name" value="Nucleotide cyclase"/>
    <property type="match status" value="1"/>
</dbReference>
<dbReference type="Gene3D" id="3.30.70.270">
    <property type="match status" value="1"/>
</dbReference>
<feature type="domain" description="PAC" evidence="3">
    <location>
        <begin position="718"/>
        <end position="772"/>
    </location>
</feature>
<dbReference type="Proteomes" id="UP001595386">
    <property type="component" value="Unassembled WGS sequence"/>
</dbReference>
<dbReference type="CDD" id="cd01948">
    <property type="entry name" value="EAL"/>
    <property type="match status" value="1"/>
</dbReference>
<evidence type="ECO:0000259" key="5">
    <source>
        <dbReference type="PROSITE" id="PS50887"/>
    </source>
</evidence>
<dbReference type="Pfam" id="PF00563">
    <property type="entry name" value="EAL"/>
    <property type="match status" value="1"/>
</dbReference>
<dbReference type="Pfam" id="PF00990">
    <property type="entry name" value="GGDEF"/>
    <property type="match status" value="1"/>
</dbReference>
<evidence type="ECO:0000259" key="4">
    <source>
        <dbReference type="PROSITE" id="PS50883"/>
    </source>
</evidence>
<dbReference type="SUPFAM" id="SSF55785">
    <property type="entry name" value="PYP-like sensor domain (PAS domain)"/>
    <property type="match status" value="1"/>
</dbReference>
<dbReference type="CDD" id="cd00130">
    <property type="entry name" value="PAS"/>
    <property type="match status" value="1"/>
</dbReference>
<dbReference type="SMART" id="SM00086">
    <property type="entry name" value="PAC"/>
    <property type="match status" value="1"/>
</dbReference>
<evidence type="ECO:0000313" key="6">
    <source>
        <dbReference type="EMBL" id="MFC2991401.1"/>
    </source>
</evidence>
<dbReference type="PANTHER" id="PTHR44757">
    <property type="entry name" value="DIGUANYLATE CYCLASE DGCP"/>
    <property type="match status" value="1"/>
</dbReference>
<dbReference type="NCBIfam" id="TIGR00254">
    <property type="entry name" value="GGDEF"/>
    <property type="match status" value="1"/>
</dbReference>
<dbReference type="SMART" id="SM00091">
    <property type="entry name" value="PAS"/>
    <property type="match status" value="1"/>
</dbReference>
<dbReference type="SUPFAM" id="SSF55781">
    <property type="entry name" value="GAF domain-like"/>
    <property type="match status" value="1"/>
</dbReference>
<dbReference type="Gene3D" id="3.30.450.20">
    <property type="entry name" value="PAS domain"/>
    <property type="match status" value="1"/>
</dbReference>
<keyword evidence="1" id="KW-0472">Membrane</keyword>
<dbReference type="InterPro" id="IPR003018">
    <property type="entry name" value="GAF"/>
</dbReference>
<feature type="domain" description="GGDEF" evidence="5">
    <location>
        <begin position="804"/>
        <end position="937"/>
    </location>
</feature>
<dbReference type="PROSITE" id="PS50887">
    <property type="entry name" value="GGDEF"/>
    <property type="match status" value="1"/>
</dbReference>
<dbReference type="SMART" id="SM00052">
    <property type="entry name" value="EAL"/>
    <property type="match status" value="1"/>
</dbReference>
<dbReference type="InterPro" id="IPR035919">
    <property type="entry name" value="EAL_sf"/>
</dbReference>
<feature type="transmembrane region" description="Helical" evidence="1">
    <location>
        <begin position="40"/>
        <end position="65"/>
    </location>
</feature>
<dbReference type="PANTHER" id="PTHR44757:SF2">
    <property type="entry name" value="BIOFILM ARCHITECTURE MAINTENANCE PROTEIN MBAA"/>
    <property type="match status" value="1"/>
</dbReference>
<feature type="transmembrane region" description="Helical" evidence="1">
    <location>
        <begin position="131"/>
        <end position="156"/>
    </location>
</feature>
<feature type="transmembrane region" description="Helical" evidence="1">
    <location>
        <begin position="12"/>
        <end position="34"/>
    </location>
</feature>
<dbReference type="PROSITE" id="PS50883">
    <property type="entry name" value="EAL"/>
    <property type="match status" value="1"/>
</dbReference>
<dbReference type="Pfam" id="PF13426">
    <property type="entry name" value="PAS_9"/>
    <property type="match status" value="1"/>
</dbReference>
<dbReference type="PROSITE" id="PS50113">
    <property type="entry name" value="PAC"/>
    <property type="match status" value="1"/>
</dbReference>
<evidence type="ECO:0000259" key="3">
    <source>
        <dbReference type="PROSITE" id="PS50113"/>
    </source>
</evidence>
<comment type="caution">
    <text evidence="6">The sequence shown here is derived from an EMBL/GenBank/DDBJ whole genome shotgun (WGS) entry which is preliminary data.</text>
</comment>
<gene>
    <name evidence="6" type="ORF">ACFODV_05095</name>
</gene>
<dbReference type="InterPro" id="IPR000014">
    <property type="entry name" value="PAS"/>
</dbReference>
<dbReference type="Gene3D" id="3.20.20.450">
    <property type="entry name" value="EAL domain"/>
    <property type="match status" value="1"/>
</dbReference>
<feature type="transmembrane region" description="Helical" evidence="1">
    <location>
        <begin position="168"/>
        <end position="186"/>
    </location>
</feature>
<dbReference type="SUPFAM" id="SSF141868">
    <property type="entry name" value="EAL domain-like"/>
    <property type="match status" value="1"/>
</dbReference>
<dbReference type="InterPro" id="IPR000160">
    <property type="entry name" value="GGDEF_dom"/>
</dbReference>
<proteinExistence type="predicted"/>
<protein>
    <submittedName>
        <fullName evidence="6">EAL domain-containing protein</fullName>
    </submittedName>
</protein>
<feature type="domain" description="PAS" evidence="2">
    <location>
        <begin position="644"/>
        <end position="717"/>
    </location>
</feature>
<feature type="transmembrane region" description="Helical" evidence="1">
    <location>
        <begin position="198"/>
        <end position="218"/>
    </location>
</feature>
<evidence type="ECO:0000256" key="1">
    <source>
        <dbReference type="SAM" id="Phobius"/>
    </source>
</evidence>
<organism evidence="6 7">
    <name type="scientific">Halomonas tibetensis</name>
    <dbReference type="NCBI Taxonomy" id="2259590"/>
    <lineage>
        <taxon>Bacteria</taxon>
        <taxon>Pseudomonadati</taxon>
        <taxon>Pseudomonadota</taxon>
        <taxon>Gammaproteobacteria</taxon>
        <taxon>Oceanospirillales</taxon>
        <taxon>Halomonadaceae</taxon>
        <taxon>Halomonas</taxon>
    </lineage>
</organism>
<accession>A0ABV7B1S7</accession>
<dbReference type="SMART" id="SM00267">
    <property type="entry name" value="GGDEF"/>
    <property type="match status" value="1"/>
</dbReference>
<dbReference type="RefSeq" id="WP_379755635.1">
    <property type="nucleotide sequence ID" value="NZ_JBHRSQ010000008.1"/>
</dbReference>
<keyword evidence="7" id="KW-1185">Reference proteome</keyword>
<dbReference type="SMART" id="SM00065">
    <property type="entry name" value="GAF"/>
    <property type="match status" value="1"/>
</dbReference>
<feature type="domain" description="EAL" evidence="4">
    <location>
        <begin position="946"/>
        <end position="1199"/>
    </location>
</feature>
<feature type="transmembrane region" description="Helical" evidence="1">
    <location>
        <begin position="72"/>
        <end position="95"/>
    </location>
</feature>
<dbReference type="InterPro" id="IPR035965">
    <property type="entry name" value="PAS-like_dom_sf"/>
</dbReference>
<name>A0ABV7B1S7_9GAMM</name>
<dbReference type="Pfam" id="PF13185">
    <property type="entry name" value="GAF_2"/>
    <property type="match status" value="1"/>
</dbReference>
<dbReference type="Gene3D" id="3.30.450.40">
    <property type="match status" value="1"/>
</dbReference>
<dbReference type="InterPro" id="IPR029787">
    <property type="entry name" value="Nucleotide_cyclase"/>
</dbReference>